<dbReference type="GO" id="GO:0006820">
    <property type="term" value="P:monoatomic anion transport"/>
    <property type="evidence" value="ECO:0007669"/>
    <property type="project" value="InterPro"/>
</dbReference>
<evidence type="ECO:0000256" key="5">
    <source>
        <dbReference type="SAM" id="MobiDB-lite"/>
    </source>
</evidence>
<dbReference type="AlphaFoldDB" id="A0A066W5V2"/>
<keyword evidence="4 6" id="KW-0472">Membrane</keyword>
<proteinExistence type="predicted"/>
<evidence type="ECO:0000256" key="6">
    <source>
        <dbReference type="SAM" id="Phobius"/>
    </source>
</evidence>
<evidence type="ECO:0000256" key="4">
    <source>
        <dbReference type="ARBA" id="ARBA00023136"/>
    </source>
</evidence>
<dbReference type="PANTHER" id="PTHR11453:SF38">
    <property type="entry name" value="ANION TRANSPORTER (EUROFUNG)"/>
    <property type="match status" value="1"/>
</dbReference>
<feature type="transmembrane region" description="Helical" evidence="6">
    <location>
        <begin position="590"/>
        <end position="608"/>
    </location>
</feature>
<dbReference type="OMA" id="AIFHWIV"/>
<dbReference type="EMBL" id="JMSN01000035">
    <property type="protein sequence ID" value="KDN46449.1"/>
    <property type="molecule type" value="Genomic_DNA"/>
</dbReference>
<feature type="domain" description="Bicarbonate transporter-like transmembrane" evidence="7">
    <location>
        <begin position="313"/>
        <end position="646"/>
    </location>
</feature>
<feature type="transmembrane region" description="Helical" evidence="6">
    <location>
        <begin position="306"/>
        <end position="325"/>
    </location>
</feature>
<dbReference type="RefSeq" id="XP_013243538.1">
    <property type="nucleotide sequence ID" value="XM_013388084.1"/>
</dbReference>
<dbReference type="GO" id="GO:0050801">
    <property type="term" value="P:monoatomic ion homeostasis"/>
    <property type="evidence" value="ECO:0007669"/>
    <property type="project" value="TreeGrafter"/>
</dbReference>
<keyword evidence="9" id="KW-1185">Reference proteome</keyword>
<evidence type="ECO:0000259" key="7">
    <source>
        <dbReference type="Pfam" id="PF00955"/>
    </source>
</evidence>
<feature type="transmembrane region" description="Helical" evidence="6">
    <location>
        <begin position="543"/>
        <end position="570"/>
    </location>
</feature>
<feature type="region of interest" description="Disordered" evidence="5">
    <location>
        <begin position="1"/>
        <end position="20"/>
    </location>
</feature>
<dbReference type="FunCoup" id="A0A066W5V2">
    <property type="interactions" value="111"/>
</dbReference>
<dbReference type="Gene3D" id="1.10.287.570">
    <property type="entry name" value="Helical hairpin bin"/>
    <property type="match status" value="1"/>
</dbReference>
<protein>
    <recommendedName>
        <fullName evidence="7">Bicarbonate transporter-like transmembrane domain-containing protein</fullName>
    </recommendedName>
</protein>
<evidence type="ECO:0000313" key="8">
    <source>
        <dbReference type="EMBL" id="KDN46449.1"/>
    </source>
</evidence>
<dbReference type="GO" id="GO:0005886">
    <property type="term" value="C:plasma membrane"/>
    <property type="evidence" value="ECO:0007669"/>
    <property type="project" value="TreeGrafter"/>
</dbReference>
<dbReference type="STRING" id="1037660.A0A066W5V2"/>
<feature type="transmembrane region" description="Helical" evidence="6">
    <location>
        <begin position="159"/>
        <end position="177"/>
    </location>
</feature>
<evidence type="ECO:0000256" key="3">
    <source>
        <dbReference type="ARBA" id="ARBA00022989"/>
    </source>
</evidence>
<reference evidence="8 9" key="1">
    <citation type="submission" date="2014-05" db="EMBL/GenBank/DDBJ databases">
        <title>Draft genome sequence of a rare smut relative, Tilletiaria anomala UBC 951.</title>
        <authorList>
            <consortium name="DOE Joint Genome Institute"/>
            <person name="Toome M."/>
            <person name="Kuo A."/>
            <person name="Henrissat B."/>
            <person name="Lipzen A."/>
            <person name="Tritt A."/>
            <person name="Yoshinaga Y."/>
            <person name="Zane M."/>
            <person name="Barry K."/>
            <person name="Grigoriev I.V."/>
            <person name="Spatafora J.W."/>
            <person name="Aimea M.C."/>
        </authorList>
    </citation>
    <scope>NUCLEOTIDE SEQUENCE [LARGE SCALE GENOMIC DNA]</scope>
    <source>
        <strain evidence="8 9">UBC 951</strain>
    </source>
</reference>
<keyword evidence="2 6" id="KW-0812">Transmembrane</keyword>
<dbReference type="HOGENOM" id="CLU_002289_7_2_1"/>
<evidence type="ECO:0000256" key="2">
    <source>
        <dbReference type="ARBA" id="ARBA00022692"/>
    </source>
</evidence>
<feature type="transmembrane region" description="Helical" evidence="6">
    <location>
        <begin position="614"/>
        <end position="630"/>
    </location>
</feature>
<feature type="transmembrane region" description="Helical" evidence="6">
    <location>
        <begin position="435"/>
        <end position="455"/>
    </location>
</feature>
<dbReference type="GeneID" id="25261263"/>
<evidence type="ECO:0000313" key="9">
    <source>
        <dbReference type="Proteomes" id="UP000027361"/>
    </source>
</evidence>
<dbReference type="OrthoDB" id="1735926at2759"/>
<dbReference type="InParanoid" id="A0A066W5V2"/>
<evidence type="ECO:0000256" key="1">
    <source>
        <dbReference type="ARBA" id="ARBA00004141"/>
    </source>
</evidence>
<dbReference type="Pfam" id="PF00955">
    <property type="entry name" value="HCO3_cotransp"/>
    <property type="match status" value="2"/>
</dbReference>
<comment type="caution">
    <text evidence="8">The sequence shown here is derived from an EMBL/GenBank/DDBJ whole genome shotgun (WGS) entry which is preliminary data.</text>
</comment>
<organism evidence="8 9">
    <name type="scientific">Tilletiaria anomala (strain ATCC 24038 / CBS 436.72 / UBC 951)</name>
    <dbReference type="NCBI Taxonomy" id="1037660"/>
    <lineage>
        <taxon>Eukaryota</taxon>
        <taxon>Fungi</taxon>
        <taxon>Dikarya</taxon>
        <taxon>Basidiomycota</taxon>
        <taxon>Ustilaginomycotina</taxon>
        <taxon>Exobasidiomycetes</taxon>
        <taxon>Georgefischeriales</taxon>
        <taxon>Tilletiariaceae</taxon>
        <taxon>Tilletiaria</taxon>
    </lineage>
</organism>
<accession>A0A066W5V2</accession>
<dbReference type="PANTHER" id="PTHR11453">
    <property type="entry name" value="ANION EXCHANGE PROTEIN"/>
    <property type="match status" value="1"/>
</dbReference>
<name>A0A066W5V2_TILAU</name>
<keyword evidence="3 6" id="KW-1133">Transmembrane helix</keyword>
<dbReference type="GO" id="GO:0005452">
    <property type="term" value="F:solute:inorganic anion antiporter activity"/>
    <property type="evidence" value="ECO:0007669"/>
    <property type="project" value="InterPro"/>
</dbReference>
<feature type="transmembrane region" description="Helical" evidence="6">
    <location>
        <begin position="189"/>
        <end position="222"/>
    </location>
</feature>
<feature type="domain" description="Bicarbonate transporter-like transmembrane" evidence="7">
    <location>
        <begin position="123"/>
        <end position="305"/>
    </location>
</feature>
<feature type="transmembrane region" description="Helical" evidence="6">
    <location>
        <begin position="242"/>
        <end position="261"/>
    </location>
</feature>
<comment type="subcellular location">
    <subcellularLocation>
        <location evidence="1">Membrane</location>
        <topology evidence="1">Multi-pass membrane protein</topology>
    </subcellularLocation>
</comment>
<dbReference type="Proteomes" id="UP000027361">
    <property type="component" value="Unassembled WGS sequence"/>
</dbReference>
<feature type="transmembrane region" description="Helical" evidence="6">
    <location>
        <begin position="337"/>
        <end position="356"/>
    </location>
</feature>
<dbReference type="InterPro" id="IPR011531">
    <property type="entry name" value="HCO3_transpt-like_TM_dom"/>
</dbReference>
<feature type="transmembrane region" description="Helical" evidence="6">
    <location>
        <begin position="395"/>
        <end position="414"/>
    </location>
</feature>
<gene>
    <name evidence="8" type="ORF">K437DRAFT_107238</name>
</gene>
<sequence length="690" mass="76910">MKETDASKIPAMPPAGVSNSLAASSVASTFDDAAGGPFRSARTSALAGRKLARVESESGNEANITNLHQQRSTLIHHEKPASLPLPCGDDGDGDDAPTAGLGYPLFDNDLLWSQRSWLYQLMPFRGMYYDVRRRLPFYVSDWSAALYPRNWFTIADSIVRMYFINLMPAIAYVLDMNYRTGGSYGINEVILASALAAVVFPLFSVQPLTFVGVTGLINLVNYTQYNLVTRYYGFDNMDYLRFQTWTLVWAAGFHFVVAIFNICDFTRFITDMTSSTFGFYVGIVYIQKGIELLIEEFEPLPLNNTTGWLSVTIAILFTVSVYLVGKMGKTSFLPFRVRQLVASYAFPAGILFWTGFSHFPENSLRQVPIEGLPITRAFYPTLDRSWFVDFWQIELKWVFIAAPFGFLIMLLFYFDHNVSSVMAQARQFPVKTPAGFHWDFFLLGITTLVSGFLGLPAPNGLVPQAPVHTDTLSIYKQVDHQDQKHIRECAPTGAVVAGAKYRRQVVTNTRVVEQRFSHFCIGLLTIATLSPPFLKALGTMPRAVFAGVFLLVGWGSIESNPIVARTLALVQDRKMANPDDPLLQLRRSKIFLFVAVQWIFFGMTMGISQTIAGVGFPVIITLLIPFRYFIIPRWFSPKELATLDAPTADAAAVLSSIGHESERVTGVGVRLAQDTKIAGTKWDAEAEKAL</sequence>
<dbReference type="GO" id="GO:0046713">
    <property type="term" value="P:borate transport"/>
    <property type="evidence" value="ECO:0007669"/>
    <property type="project" value="TreeGrafter"/>
</dbReference>
<dbReference type="InterPro" id="IPR003020">
    <property type="entry name" value="HCO3_transpt_euk"/>
</dbReference>